<comment type="pathway">
    <text evidence="2 13">Glycolipid biosynthesis; lipid IV(A) biosynthesis; lipid IV(A) from (3R)-3-hydroxytetradecanoyl-[acyl-carrier-protein] and UDP-N-acetyl-alpha-D-glucosamine: step 6/6.</text>
</comment>
<dbReference type="GO" id="GO:0009245">
    <property type="term" value="P:lipid A biosynthetic process"/>
    <property type="evidence" value="ECO:0007669"/>
    <property type="project" value="UniProtKB-UniRule"/>
</dbReference>
<comment type="catalytic activity">
    <reaction evidence="13">
        <text>a lipid A disaccharide + ATP = a lipid IVA + ADP + H(+)</text>
        <dbReference type="Rhea" id="RHEA:67840"/>
        <dbReference type="ChEBI" id="CHEBI:15378"/>
        <dbReference type="ChEBI" id="CHEBI:30616"/>
        <dbReference type="ChEBI" id="CHEBI:176343"/>
        <dbReference type="ChEBI" id="CHEBI:176425"/>
        <dbReference type="ChEBI" id="CHEBI:456216"/>
        <dbReference type="EC" id="2.7.1.130"/>
    </reaction>
</comment>
<proteinExistence type="inferred from homology"/>
<evidence type="ECO:0000256" key="7">
    <source>
        <dbReference type="ARBA" id="ARBA00022679"/>
    </source>
</evidence>
<dbReference type="SUPFAM" id="SSF52540">
    <property type="entry name" value="P-loop containing nucleoside triphosphate hydrolases"/>
    <property type="match status" value="1"/>
</dbReference>
<evidence type="ECO:0000313" key="15">
    <source>
        <dbReference type="Proteomes" id="UP001165679"/>
    </source>
</evidence>
<keyword evidence="6 13" id="KW-0441">Lipid A biosynthesis</keyword>
<dbReference type="PANTHER" id="PTHR42724:SF1">
    <property type="entry name" value="TETRAACYLDISACCHARIDE 4'-KINASE, MITOCHONDRIAL-RELATED"/>
    <property type="match status" value="1"/>
</dbReference>
<dbReference type="GO" id="GO:0009244">
    <property type="term" value="P:lipopolysaccharide core region biosynthetic process"/>
    <property type="evidence" value="ECO:0007669"/>
    <property type="project" value="TreeGrafter"/>
</dbReference>
<dbReference type="NCBIfam" id="TIGR00682">
    <property type="entry name" value="lpxK"/>
    <property type="match status" value="1"/>
</dbReference>
<dbReference type="RefSeq" id="WP_264711916.1">
    <property type="nucleotide sequence ID" value="NZ_JAPDNT010000001.1"/>
</dbReference>
<evidence type="ECO:0000313" key="14">
    <source>
        <dbReference type="EMBL" id="MCW3473344.1"/>
    </source>
</evidence>
<dbReference type="EC" id="2.7.1.130" evidence="3 13"/>
<dbReference type="Proteomes" id="UP001165679">
    <property type="component" value="Unassembled WGS sequence"/>
</dbReference>
<evidence type="ECO:0000256" key="2">
    <source>
        <dbReference type="ARBA" id="ARBA00004870"/>
    </source>
</evidence>
<evidence type="ECO:0000256" key="13">
    <source>
        <dbReference type="HAMAP-Rule" id="MF_00409"/>
    </source>
</evidence>
<comment type="function">
    <text evidence="1 13">Transfers the gamma-phosphate of ATP to the 4'-position of a tetraacyldisaccharide 1-phosphate intermediate (termed DS-1-P) to form tetraacyldisaccharide 1,4'-bis-phosphate (lipid IVA).</text>
</comment>
<keyword evidence="9 13" id="KW-0418">Kinase</keyword>
<evidence type="ECO:0000256" key="12">
    <source>
        <dbReference type="ARBA" id="ARBA00029757"/>
    </source>
</evidence>
<evidence type="ECO:0000256" key="5">
    <source>
        <dbReference type="ARBA" id="ARBA00022516"/>
    </source>
</evidence>
<reference evidence="14" key="2">
    <citation type="submission" date="2022-10" db="EMBL/GenBank/DDBJ databases">
        <authorList>
            <person name="Trinh H.N."/>
        </authorList>
    </citation>
    <scope>NUCLEOTIDE SEQUENCE</scope>
    <source>
        <strain evidence="14">RN2-1</strain>
    </source>
</reference>
<keyword evidence="7 13" id="KW-0808">Transferase</keyword>
<dbReference type="GO" id="GO:0005524">
    <property type="term" value="F:ATP binding"/>
    <property type="evidence" value="ECO:0007669"/>
    <property type="project" value="UniProtKB-UniRule"/>
</dbReference>
<reference evidence="14" key="1">
    <citation type="submission" date="2022-09" db="EMBL/GenBank/DDBJ databases">
        <title>Rhodovastum sp. nov. RN2-1 isolated from soil in Seongnam, South Korea.</title>
        <authorList>
            <person name="Le N.T."/>
        </authorList>
    </citation>
    <scope>NUCLEOTIDE SEQUENCE</scope>
    <source>
        <strain evidence="14">RN2-1</strain>
    </source>
</reference>
<dbReference type="Pfam" id="PF02606">
    <property type="entry name" value="LpxK"/>
    <property type="match status" value="1"/>
</dbReference>
<keyword evidence="5 13" id="KW-0444">Lipid biosynthesis</keyword>
<dbReference type="GO" id="GO:0009029">
    <property type="term" value="F:lipid-A 4'-kinase activity"/>
    <property type="evidence" value="ECO:0007669"/>
    <property type="project" value="UniProtKB-UniRule"/>
</dbReference>
<accession>A0AA42CD67</accession>
<dbReference type="AlphaFoldDB" id="A0AA42CD67"/>
<dbReference type="PANTHER" id="PTHR42724">
    <property type="entry name" value="TETRAACYLDISACCHARIDE 4'-KINASE"/>
    <property type="match status" value="1"/>
</dbReference>
<keyword evidence="15" id="KW-1185">Reference proteome</keyword>
<dbReference type="EMBL" id="JAPDNT010000001">
    <property type="protein sequence ID" value="MCW3473344.1"/>
    <property type="molecule type" value="Genomic_DNA"/>
</dbReference>
<keyword evidence="10 13" id="KW-0067">ATP-binding</keyword>
<evidence type="ECO:0000256" key="1">
    <source>
        <dbReference type="ARBA" id="ARBA00002274"/>
    </source>
</evidence>
<evidence type="ECO:0000256" key="8">
    <source>
        <dbReference type="ARBA" id="ARBA00022741"/>
    </source>
</evidence>
<dbReference type="GO" id="GO:0005886">
    <property type="term" value="C:plasma membrane"/>
    <property type="evidence" value="ECO:0007669"/>
    <property type="project" value="TreeGrafter"/>
</dbReference>
<sequence>MRAPSFWQHDGVLPALLSPLSCLYAAATARRVARPGWRAAVPVICCGNATAGGTGKTTVALDIGVRLVARGKPVAFLTRGYGSRIVEPVRVDPDRHGARDVGDEALLLAAVAPTIVCPDRGAGARAAVAEGAKVLVMDDGLQSPSLVRDFSMLVIDGASGFGNRRVIPAGPLREPVAAAAARCQAAVIIGEDCHGATAMLPPGLPVLRAELRSAAAVEALRGGPVLAFAGIGRPGKFFDTLASAGLTLAGRMAFPDHHPYSAMDVQRVLDEARRLGATPVTTPKDAVRLPEPARGMVSVVGVDLVWQDPAALEALLDRVVGART</sequence>
<feature type="binding site" evidence="13">
    <location>
        <begin position="50"/>
        <end position="57"/>
    </location>
    <ligand>
        <name>ATP</name>
        <dbReference type="ChEBI" id="CHEBI:30616"/>
    </ligand>
</feature>
<comment type="similarity">
    <text evidence="13">Belongs to the LpxK family.</text>
</comment>
<gene>
    <name evidence="13 14" type="primary">lpxK</name>
    <name evidence="14" type="ORF">OL599_02035</name>
</gene>
<evidence type="ECO:0000256" key="4">
    <source>
        <dbReference type="ARBA" id="ARBA00016436"/>
    </source>
</evidence>
<dbReference type="InterPro" id="IPR003758">
    <property type="entry name" value="LpxK"/>
</dbReference>
<dbReference type="InterPro" id="IPR027417">
    <property type="entry name" value="P-loop_NTPase"/>
</dbReference>
<name>A0AA42CD67_9PROT</name>
<keyword evidence="8 13" id="KW-0547">Nucleotide-binding</keyword>
<dbReference type="HAMAP" id="MF_00409">
    <property type="entry name" value="LpxK"/>
    <property type="match status" value="1"/>
</dbReference>
<evidence type="ECO:0000256" key="6">
    <source>
        <dbReference type="ARBA" id="ARBA00022556"/>
    </source>
</evidence>
<evidence type="ECO:0000256" key="9">
    <source>
        <dbReference type="ARBA" id="ARBA00022777"/>
    </source>
</evidence>
<protein>
    <recommendedName>
        <fullName evidence="4 13">Tetraacyldisaccharide 4'-kinase</fullName>
        <ecNumber evidence="3 13">2.7.1.130</ecNumber>
    </recommendedName>
    <alternativeName>
        <fullName evidence="12 13">Lipid A 4'-kinase</fullName>
    </alternativeName>
</protein>
<evidence type="ECO:0000256" key="11">
    <source>
        <dbReference type="ARBA" id="ARBA00023098"/>
    </source>
</evidence>
<evidence type="ECO:0000256" key="10">
    <source>
        <dbReference type="ARBA" id="ARBA00022840"/>
    </source>
</evidence>
<evidence type="ECO:0000256" key="3">
    <source>
        <dbReference type="ARBA" id="ARBA00012071"/>
    </source>
</evidence>
<organism evidence="14 15">
    <name type="scientific">Limobrevibacterium gyesilva</name>
    <dbReference type="NCBI Taxonomy" id="2991712"/>
    <lineage>
        <taxon>Bacteria</taxon>
        <taxon>Pseudomonadati</taxon>
        <taxon>Pseudomonadota</taxon>
        <taxon>Alphaproteobacteria</taxon>
        <taxon>Acetobacterales</taxon>
        <taxon>Acetobacteraceae</taxon>
        <taxon>Limobrevibacterium</taxon>
    </lineage>
</organism>
<comment type="caution">
    <text evidence="14">The sequence shown here is derived from an EMBL/GenBank/DDBJ whole genome shotgun (WGS) entry which is preliminary data.</text>
</comment>
<keyword evidence="11 13" id="KW-0443">Lipid metabolism</keyword>